<accession>A0ABS3SFX4</accession>
<name>A0ABS3SFX4_9CELL</name>
<sequence>MTAKLTMIYGNPVDEDEFERRYTAHQEIVKQVPDILRAEYGKVFPKEDGTPRPRWRTADLYFADYDTAVAAFEHENGAAVARDAVDLATGGVEFLLSEVGD</sequence>
<proteinExistence type="predicted"/>
<evidence type="ECO:0000259" key="1">
    <source>
        <dbReference type="Pfam" id="PF07110"/>
    </source>
</evidence>
<comment type="caution">
    <text evidence="2">The sequence shown here is derived from an EMBL/GenBank/DDBJ whole genome shotgun (WGS) entry which is preliminary data.</text>
</comment>
<reference evidence="2 3" key="1">
    <citation type="submission" date="2021-03" db="EMBL/GenBank/DDBJ databases">
        <title>novel species in genus Cellulomonas.</title>
        <authorList>
            <person name="Zhang G."/>
        </authorList>
    </citation>
    <scope>NUCLEOTIDE SEQUENCE [LARGE SCALE GENOMIC DNA]</scope>
    <source>
        <strain evidence="3">zg-ZUI188</strain>
    </source>
</reference>
<feature type="domain" description="EthD" evidence="1">
    <location>
        <begin position="12"/>
        <end position="85"/>
    </location>
</feature>
<evidence type="ECO:0000313" key="3">
    <source>
        <dbReference type="Proteomes" id="UP000678317"/>
    </source>
</evidence>
<gene>
    <name evidence="2" type="ORF">J4035_08425</name>
</gene>
<dbReference type="RefSeq" id="WP_208214217.1">
    <property type="nucleotide sequence ID" value="NZ_CP074404.1"/>
</dbReference>
<evidence type="ECO:0000313" key="2">
    <source>
        <dbReference type="EMBL" id="MBO3084661.1"/>
    </source>
</evidence>
<dbReference type="EMBL" id="JAGFBM010000003">
    <property type="protein sequence ID" value="MBO3084661.1"/>
    <property type="molecule type" value="Genomic_DNA"/>
</dbReference>
<protein>
    <submittedName>
        <fullName evidence="2">EthD family reductase</fullName>
    </submittedName>
</protein>
<dbReference type="NCBIfam" id="TIGR02118">
    <property type="entry name" value="EthD family reductase"/>
    <property type="match status" value="1"/>
</dbReference>
<dbReference type="Gene3D" id="3.30.70.100">
    <property type="match status" value="1"/>
</dbReference>
<keyword evidence="3" id="KW-1185">Reference proteome</keyword>
<organism evidence="2 3">
    <name type="scientific">Cellulomonas fengjieae</name>
    <dbReference type="NCBI Taxonomy" id="2819978"/>
    <lineage>
        <taxon>Bacteria</taxon>
        <taxon>Bacillati</taxon>
        <taxon>Actinomycetota</taxon>
        <taxon>Actinomycetes</taxon>
        <taxon>Micrococcales</taxon>
        <taxon>Cellulomonadaceae</taxon>
        <taxon>Cellulomonas</taxon>
    </lineage>
</organism>
<dbReference type="Pfam" id="PF07110">
    <property type="entry name" value="EthD"/>
    <property type="match status" value="1"/>
</dbReference>
<dbReference type="Proteomes" id="UP000678317">
    <property type="component" value="Unassembled WGS sequence"/>
</dbReference>
<dbReference type="InterPro" id="IPR009799">
    <property type="entry name" value="EthD_dom"/>
</dbReference>
<dbReference type="InterPro" id="IPR011008">
    <property type="entry name" value="Dimeric_a/b-barrel"/>
</dbReference>
<dbReference type="SUPFAM" id="SSF54909">
    <property type="entry name" value="Dimeric alpha+beta barrel"/>
    <property type="match status" value="1"/>
</dbReference>